<proteinExistence type="predicted"/>
<reference evidence="2" key="1">
    <citation type="submission" date="2023-01" db="EMBL/GenBank/DDBJ databases">
        <title>Exophiala dermititidis isolated from Cystic Fibrosis Patient.</title>
        <authorList>
            <person name="Kurbessoian T."/>
            <person name="Crocker A."/>
            <person name="Murante D."/>
            <person name="Hogan D.A."/>
            <person name="Stajich J.E."/>
        </authorList>
    </citation>
    <scope>NUCLEOTIDE SEQUENCE</scope>
    <source>
        <strain evidence="2">Ex8</strain>
    </source>
</reference>
<dbReference type="InterPro" id="IPR014710">
    <property type="entry name" value="RmlC-like_jellyroll"/>
</dbReference>
<feature type="domain" description="Cupin type-2" evidence="1">
    <location>
        <begin position="101"/>
        <end position="157"/>
    </location>
</feature>
<protein>
    <recommendedName>
        <fullName evidence="1">Cupin type-2 domain-containing protein</fullName>
    </recommendedName>
</protein>
<dbReference type="InterPro" id="IPR013096">
    <property type="entry name" value="Cupin_2"/>
</dbReference>
<evidence type="ECO:0000313" key="3">
    <source>
        <dbReference type="Proteomes" id="UP001161757"/>
    </source>
</evidence>
<dbReference type="InterPro" id="IPR011051">
    <property type="entry name" value="RmlC_Cupin_sf"/>
</dbReference>
<evidence type="ECO:0000259" key="1">
    <source>
        <dbReference type="Pfam" id="PF07883"/>
    </source>
</evidence>
<dbReference type="Proteomes" id="UP001161757">
    <property type="component" value="Unassembled WGS sequence"/>
</dbReference>
<dbReference type="Gene3D" id="2.60.120.10">
    <property type="entry name" value="Jelly Rolls"/>
    <property type="match status" value="1"/>
</dbReference>
<dbReference type="Pfam" id="PF07883">
    <property type="entry name" value="Cupin_2"/>
    <property type="match status" value="1"/>
</dbReference>
<accession>A0AAN6IXQ0</accession>
<gene>
    <name evidence="2" type="ORF">HRR80_002431</name>
</gene>
<dbReference type="AlphaFoldDB" id="A0AAN6IXQ0"/>
<dbReference type="CDD" id="cd02231">
    <property type="entry name" value="cupin_BLL6423-like"/>
    <property type="match status" value="1"/>
</dbReference>
<dbReference type="PANTHER" id="PTHR36156">
    <property type="entry name" value="SLR2101 PROTEIN"/>
    <property type="match status" value="1"/>
</dbReference>
<organism evidence="2 3">
    <name type="scientific">Exophiala dermatitidis</name>
    <name type="common">Black yeast-like fungus</name>
    <name type="synonym">Wangiella dermatitidis</name>
    <dbReference type="NCBI Taxonomy" id="5970"/>
    <lineage>
        <taxon>Eukaryota</taxon>
        <taxon>Fungi</taxon>
        <taxon>Dikarya</taxon>
        <taxon>Ascomycota</taxon>
        <taxon>Pezizomycotina</taxon>
        <taxon>Eurotiomycetes</taxon>
        <taxon>Chaetothyriomycetidae</taxon>
        <taxon>Chaetothyriales</taxon>
        <taxon>Herpotrichiellaceae</taxon>
        <taxon>Exophiala</taxon>
    </lineage>
</organism>
<name>A0AAN6IXQ0_EXODE</name>
<dbReference type="PANTHER" id="PTHR36156:SF2">
    <property type="entry name" value="CUPIN TYPE-2 DOMAIN-CONTAINING PROTEIN"/>
    <property type="match status" value="1"/>
</dbReference>
<dbReference type="SUPFAM" id="SSF51182">
    <property type="entry name" value="RmlC-like cupins"/>
    <property type="match status" value="1"/>
</dbReference>
<sequence>MASPLTTRRVVTGHTPDGKSVIESDRILTSLNPIDQKPAEGIIPGITQILKTEGFPAKANGPFFDPYGAKGVPLVDDSGVFVRIIHFPPIGEDQEDKLNFKHRTQSVDVGLVLSGEIQMTLDDDVKTILKAGDTVVQRGTVHEWRNISNEYCVMLFVLVPSDPIKVPQTGEVLEPTPMPLLED</sequence>
<dbReference type="InterPro" id="IPR047142">
    <property type="entry name" value="OryJ/VirC-like"/>
</dbReference>
<dbReference type="EMBL" id="JAJGCB010000003">
    <property type="protein sequence ID" value="KAJ8993928.1"/>
    <property type="molecule type" value="Genomic_DNA"/>
</dbReference>
<evidence type="ECO:0000313" key="2">
    <source>
        <dbReference type="EMBL" id="KAJ8993928.1"/>
    </source>
</evidence>
<comment type="caution">
    <text evidence="2">The sequence shown here is derived from an EMBL/GenBank/DDBJ whole genome shotgun (WGS) entry which is preliminary data.</text>
</comment>